<dbReference type="PANTHER" id="PTHR11439:SF440">
    <property type="entry name" value="INTEGRASE CATALYTIC DOMAIN-CONTAINING PROTEIN"/>
    <property type="match status" value="1"/>
</dbReference>
<reference evidence="2" key="2">
    <citation type="journal article" date="2024" name="Plant">
        <title>Genomic evolution and insights into agronomic trait innovations of Sesamum species.</title>
        <authorList>
            <person name="Miao H."/>
            <person name="Wang L."/>
            <person name="Qu L."/>
            <person name="Liu H."/>
            <person name="Sun Y."/>
            <person name="Le M."/>
            <person name="Wang Q."/>
            <person name="Wei S."/>
            <person name="Zheng Y."/>
            <person name="Lin W."/>
            <person name="Duan Y."/>
            <person name="Cao H."/>
            <person name="Xiong S."/>
            <person name="Wang X."/>
            <person name="Wei L."/>
            <person name="Li C."/>
            <person name="Ma Q."/>
            <person name="Ju M."/>
            <person name="Zhao R."/>
            <person name="Li G."/>
            <person name="Mu C."/>
            <person name="Tian Q."/>
            <person name="Mei H."/>
            <person name="Zhang T."/>
            <person name="Gao T."/>
            <person name="Zhang H."/>
        </authorList>
    </citation>
    <scope>NUCLEOTIDE SEQUENCE</scope>
    <source>
        <strain evidence="2">K16</strain>
    </source>
</reference>
<dbReference type="Proteomes" id="UP001289374">
    <property type="component" value="Unassembled WGS sequence"/>
</dbReference>
<proteinExistence type="predicted"/>
<protein>
    <submittedName>
        <fullName evidence="2">Retrovirus-related Pol polyprotein from transposon TNT 1-94</fullName>
    </submittedName>
</protein>
<evidence type="ECO:0000259" key="1">
    <source>
        <dbReference type="Pfam" id="PF07727"/>
    </source>
</evidence>
<accession>A0AAE1T8T2</accession>
<dbReference type="AlphaFoldDB" id="A0AAE1T8T2"/>
<organism evidence="2 3">
    <name type="scientific">Sesamum angolense</name>
    <dbReference type="NCBI Taxonomy" id="2727404"/>
    <lineage>
        <taxon>Eukaryota</taxon>
        <taxon>Viridiplantae</taxon>
        <taxon>Streptophyta</taxon>
        <taxon>Embryophyta</taxon>
        <taxon>Tracheophyta</taxon>
        <taxon>Spermatophyta</taxon>
        <taxon>Magnoliopsida</taxon>
        <taxon>eudicotyledons</taxon>
        <taxon>Gunneridae</taxon>
        <taxon>Pentapetalae</taxon>
        <taxon>asterids</taxon>
        <taxon>lamiids</taxon>
        <taxon>Lamiales</taxon>
        <taxon>Pedaliaceae</taxon>
        <taxon>Sesamum</taxon>
    </lineage>
</organism>
<dbReference type="PANTHER" id="PTHR11439">
    <property type="entry name" value="GAG-POL-RELATED RETROTRANSPOSON"/>
    <property type="match status" value="1"/>
</dbReference>
<dbReference type="EMBL" id="JACGWL010000582">
    <property type="protein sequence ID" value="KAK4383312.1"/>
    <property type="molecule type" value="Genomic_DNA"/>
</dbReference>
<sequence>MKKLKPNGSVDKFKPDWGLMVLNKGGNRLFRYLFSSSSVDYNSVLIVLHLVYNLPIHQIDVKITFLYGKLQEGIYMDQSEGFVAHGNEHKVCKLVKSLYGLKQAPKQWHEKKIIEKFGYQNSRIAKTSYDSSVALFKNKSGVSVAQLRVLKYLKGMLSLNIHYGRFSVVLEGYSDASWIAKNFRSNGCLGYVFTLDGGTTSWKSAKQTLITRSTFEVELCALDTTSTEAK</sequence>
<keyword evidence="3" id="KW-1185">Reference proteome</keyword>
<comment type="caution">
    <text evidence="2">The sequence shown here is derived from an EMBL/GenBank/DDBJ whole genome shotgun (WGS) entry which is preliminary data.</text>
</comment>
<dbReference type="Pfam" id="PF07727">
    <property type="entry name" value="RVT_2"/>
    <property type="match status" value="1"/>
</dbReference>
<evidence type="ECO:0000313" key="2">
    <source>
        <dbReference type="EMBL" id="KAK4383312.1"/>
    </source>
</evidence>
<reference evidence="2" key="1">
    <citation type="submission" date="2020-06" db="EMBL/GenBank/DDBJ databases">
        <authorList>
            <person name="Li T."/>
            <person name="Hu X."/>
            <person name="Zhang T."/>
            <person name="Song X."/>
            <person name="Zhang H."/>
            <person name="Dai N."/>
            <person name="Sheng W."/>
            <person name="Hou X."/>
            <person name="Wei L."/>
        </authorList>
    </citation>
    <scope>NUCLEOTIDE SEQUENCE</scope>
    <source>
        <strain evidence="2">K16</strain>
        <tissue evidence="2">Leaf</tissue>
    </source>
</reference>
<name>A0AAE1T8T2_9LAMI</name>
<evidence type="ECO:0000313" key="3">
    <source>
        <dbReference type="Proteomes" id="UP001289374"/>
    </source>
</evidence>
<dbReference type="InterPro" id="IPR013103">
    <property type="entry name" value="RVT_2"/>
</dbReference>
<feature type="domain" description="Reverse transcriptase Ty1/copia-type" evidence="1">
    <location>
        <begin position="38"/>
        <end position="123"/>
    </location>
</feature>
<gene>
    <name evidence="2" type="ORF">Sango_2789900</name>
</gene>